<feature type="region of interest" description="Disordered" evidence="1">
    <location>
        <begin position="116"/>
        <end position="137"/>
    </location>
</feature>
<evidence type="ECO:0000313" key="3">
    <source>
        <dbReference type="Proteomes" id="UP000027586"/>
    </source>
</evidence>
<protein>
    <submittedName>
        <fullName evidence="2">Uncharacterized protein</fullName>
    </submittedName>
</protein>
<evidence type="ECO:0000313" key="2">
    <source>
        <dbReference type="EMBL" id="CDH60120.1"/>
    </source>
</evidence>
<organism evidence="2 3">
    <name type="scientific">Lichtheimia corymbifera JMRC:FSU:9682</name>
    <dbReference type="NCBI Taxonomy" id="1263082"/>
    <lineage>
        <taxon>Eukaryota</taxon>
        <taxon>Fungi</taxon>
        <taxon>Fungi incertae sedis</taxon>
        <taxon>Mucoromycota</taxon>
        <taxon>Mucoromycotina</taxon>
        <taxon>Mucoromycetes</taxon>
        <taxon>Mucorales</taxon>
        <taxon>Lichtheimiaceae</taxon>
        <taxon>Lichtheimia</taxon>
    </lineage>
</organism>
<dbReference type="EMBL" id="CBTN010000083">
    <property type="protein sequence ID" value="CDH60120.1"/>
    <property type="molecule type" value="Genomic_DNA"/>
</dbReference>
<evidence type="ECO:0000256" key="1">
    <source>
        <dbReference type="SAM" id="MobiDB-lite"/>
    </source>
</evidence>
<reference evidence="2" key="1">
    <citation type="submission" date="2013-08" db="EMBL/GenBank/DDBJ databases">
        <title>Gene expansion shapes genome architecture in the human pathogen Lichtheimia corymbifera: an evolutionary genomics analysis in the ancient terrestrial Mucorales (Mucoromycotina).</title>
        <authorList>
            <person name="Schwartze V.U."/>
            <person name="Winter S."/>
            <person name="Shelest E."/>
            <person name="Marcet-Houben M."/>
            <person name="Horn F."/>
            <person name="Wehner S."/>
            <person name="Hoffmann K."/>
            <person name="Riege K."/>
            <person name="Sammeth M."/>
            <person name="Nowrousian M."/>
            <person name="Valiante V."/>
            <person name="Linde J."/>
            <person name="Jacobsen I.D."/>
            <person name="Marz M."/>
            <person name="Brakhage A.A."/>
            <person name="Gabaldon T."/>
            <person name="Bocker S."/>
            <person name="Voigt K."/>
        </authorList>
    </citation>
    <scope>NUCLEOTIDE SEQUENCE [LARGE SCALE GENOMIC DNA]</scope>
    <source>
        <strain evidence="2">FSU 9682</strain>
    </source>
</reference>
<sequence length="137" mass="15826">MEPAETHIGWVIFELGYVHDRYINFVLYPQQNTINNGINCKARLVDVLQSDLRNFLTHGGMCKAIVRGVRCDALQEEPGWVARFTNYFIRANWLILDRGAEYFGGDLAQILKETHGDNDSHNKIKHESMDLMDEEKN</sequence>
<dbReference type="Proteomes" id="UP000027586">
    <property type="component" value="Unassembled WGS sequence"/>
</dbReference>
<proteinExistence type="predicted"/>
<dbReference type="OrthoDB" id="2288402at2759"/>
<dbReference type="VEuPathDB" id="FungiDB:LCOR_10911.1"/>
<keyword evidence="3" id="KW-1185">Reference proteome</keyword>
<comment type="caution">
    <text evidence="2">The sequence shown here is derived from an EMBL/GenBank/DDBJ whole genome shotgun (WGS) entry which is preliminary data.</text>
</comment>
<gene>
    <name evidence="2" type="ORF">LCOR_10911.1</name>
</gene>
<name>A0A068SDR4_9FUNG</name>
<dbReference type="AlphaFoldDB" id="A0A068SDR4"/>
<accession>A0A068SDR4</accession>